<evidence type="ECO:0000313" key="2">
    <source>
        <dbReference type="Proteomes" id="UP000727407"/>
    </source>
</evidence>
<name>A0A8J4X9Q9_CLAMG</name>
<evidence type="ECO:0000313" key="1">
    <source>
        <dbReference type="EMBL" id="KAF5907036.1"/>
    </source>
</evidence>
<keyword evidence="2" id="KW-1185">Reference proteome</keyword>
<dbReference type="AlphaFoldDB" id="A0A8J4X9Q9"/>
<comment type="caution">
    <text evidence="1">The sequence shown here is derived from an EMBL/GenBank/DDBJ whole genome shotgun (WGS) entry which is preliminary data.</text>
</comment>
<accession>A0A8J4X9Q9</accession>
<reference evidence="1" key="1">
    <citation type="submission" date="2020-07" db="EMBL/GenBank/DDBJ databases">
        <title>Clarias magur genome sequencing, assembly and annotation.</title>
        <authorList>
            <person name="Kushwaha B."/>
            <person name="Kumar R."/>
            <person name="Das P."/>
            <person name="Joshi C.G."/>
            <person name="Kumar D."/>
            <person name="Nagpure N.S."/>
            <person name="Pandey M."/>
            <person name="Agarwal S."/>
            <person name="Srivastava S."/>
            <person name="Singh M."/>
            <person name="Sahoo L."/>
            <person name="Jayasankar P."/>
            <person name="Meher P.K."/>
            <person name="Koringa P.G."/>
            <person name="Iquebal M.A."/>
            <person name="Das S.P."/>
            <person name="Bit A."/>
            <person name="Patnaik S."/>
            <person name="Patel N."/>
            <person name="Shah T.M."/>
            <person name="Hinsu A."/>
            <person name="Jena J.K."/>
        </authorList>
    </citation>
    <scope>NUCLEOTIDE SEQUENCE</scope>
    <source>
        <strain evidence="1">CIFAMagur01</strain>
        <tissue evidence="1">Testis</tissue>
    </source>
</reference>
<sequence>MRQTMHADERYGKRFSCRQMLVLNKKQNYSQSSEESHDRMLGQKGQDGYKQWCAEACGQRAGSKRRGVTVTQPRQIASK</sequence>
<gene>
    <name evidence="1" type="ORF">DAT39_003137</name>
</gene>
<dbReference type="Proteomes" id="UP000727407">
    <property type="component" value="Unassembled WGS sequence"/>
</dbReference>
<organism evidence="1 2">
    <name type="scientific">Clarias magur</name>
    <name type="common">Asian catfish</name>
    <name type="synonym">Macropteronotus magur</name>
    <dbReference type="NCBI Taxonomy" id="1594786"/>
    <lineage>
        <taxon>Eukaryota</taxon>
        <taxon>Metazoa</taxon>
        <taxon>Chordata</taxon>
        <taxon>Craniata</taxon>
        <taxon>Vertebrata</taxon>
        <taxon>Euteleostomi</taxon>
        <taxon>Actinopterygii</taxon>
        <taxon>Neopterygii</taxon>
        <taxon>Teleostei</taxon>
        <taxon>Ostariophysi</taxon>
        <taxon>Siluriformes</taxon>
        <taxon>Clariidae</taxon>
        <taxon>Clarias</taxon>
    </lineage>
</organism>
<proteinExistence type="predicted"/>
<protein>
    <submittedName>
        <fullName evidence="1">Uncharacterized protein</fullName>
    </submittedName>
</protein>
<dbReference type="EMBL" id="QNUK01000025">
    <property type="protein sequence ID" value="KAF5907036.1"/>
    <property type="molecule type" value="Genomic_DNA"/>
</dbReference>